<dbReference type="SUPFAM" id="SSF81324">
    <property type="entry name" value="Voltage-gated potassium channels"/>
    <property type="match status" value="1"/>
</dbReference>
<evidence type="ECO:0000256" key="8">
    <source>
        <dbReference type="SAM" id="Coils"/>
    </source>
</evidence>
<dbReference type="GO" id="GO:0030322">
    <property type="term" value="P:stabilization of membrane potential"/>
    <property type="evidence" value="ECO:0007669"/>
    <property type="project" value="TreeGrafter"/>
</dbReference>
<evidence type="ECO:0000256" key="6">
    <source>
        <dbReference type="ARBA" id="ARBA00023136"/>
    </source>
</evidence>
<gene>
    <name evidence="11" type="ORF">CRE_23251</name>
</gene>
<dbReference type="OrthoDB" id="297496at2759"/>
<dbReference type="PANTHER" id="PTHR11003">
    <property type="entry name" value="POTASSIUM CHANNEL, SUBFAMILY K"/>
    <property type="match status" value="1"/>
</dbReference>
<keyword evidence="2" id="KW-0813">Transport</keyword>
<proteinExistence type="predicted"/>
<feature type="domain" description="Potassium channel" evidence="10">
    <location>
        <begin position="66"/>
        <end position="127"/>
    </location>
</feature>
<comment type="subcellular location">
    <subcellularLocation>
        <location evidence="1">Membrane</location>
        <topology evidence="1">Multi-pass membrane protein</topology>
    </subcellularLocation>
</comment>
<evidence type="ECO:0000256" key="9">
    <source>
        <dbReference type="SAM" id="Phobius"/>
    </source>
</evidence>
<dbReference type="GO" id="GO:0005886">
    <property type="term" value="C:plasma membrane"/>
    <property type="evidence" value="ECO:0007669"/>
    <property type="project" value="TreeGrafter"/>
</dbReference>
<dbReference type="InterPro" id="IPR003280">
    <property type="entry name" value="2pore_dom_K_chnl"/>
</dbReference>
<keyword evidence="8" id="KW-0175">Coiled coil</keyword>
<dbReference type="Pfam" id="PF07885">
    <property type="entry name" value="Ion_trans_2"/>
    <property type="match status" value="1"/>
</dbReference>
<dbReference type="EMBL" id="DS269763">
    <property type="protein sequence ID" value="EFO88248.1"/>
    <property type="molecule type" value="Genomic_DNA"/>
</dbReference>
<dbReference type="GO" id="GO:0022841">
    <property type="term" value="F:potassium ion leak channel activity"/>
    <property type="evidence" value="ECO:0007669"/>
    <property type="project" value="TreeGrafter"/>
</dbReference>
<feature type="coiled-coil region" evidence="8">
    <location>
        <begin position="14"/>
        <end position="71"/>
    </location>
</feature>
<organism evidence="12">
    <name type="scientific">Caenorhabditis remanei</name>
    <name type="common">Caenorhabditis vulgaris</name>
    <dbReference type="NCBI Taxonomy" id="31234"/>
    <lineage>
        <taxon>Eukaryota</taxon>
        <taxon>Metazoa</taxon>
        <taxon>Ecdysozoa</taxon>
        <taxon>Nematoda</taxon>
        <taxon>Chromadorea</taxon>
        <taxon>Rhabditida</taxon>
        <taxon>Rhabditina</taxon>
        <taxon>Rhabditomorpha</taxon>
        <taxon>Rhabditoidea</taxon>
        <taxon>Rhabditidae</taxon>
        <taxon>Peloderinae</taxon>
        <taxon>Caenorhabditis</taxon>
    </lineage>
</organism>
<dbReference type="GO" id="GO:0015271">
    <property type="term" value="F:outward rectifier potassium channel activity"/>
    <property type="evidence" value="ECO:0007669"/>
    <property type="project" value="TreeGrafter"/>
</dbReference>
<keyword evidence="4 9" id="KW-1133">Transmembrane helix</keyword>
<keyword evidence="12" id="KW-1185">Reference proteome</keyword>
<dbReference type="STRING" id="31234.E3NRN9"/>
<evidence type="ECO:0000256" key="3">
    <source>
        <dbReference type="ARBA" id="ARBA00022692"/>
    </source>
</evidence>
<dbReference type="Gene3D" id="1.10.287.70">
    <property type="match status" value="1"/>
</dbReference>
<dbReference type="InParanoid" id="E3NRN9"/>
<keyword evidence="5" id="KW-0406">Ion transport</keyword>
<name>E3NRN9_CAERE</name>
<dbReference type="HOGENOM" id="CLU_1031489_0_0_1"/>
<evidence type="ECO:0000313" key="11">
    <source>
        <dbReference type="EMBL" id="EFO88248.1"/>
    </source>
</evidence>
<evidence type="ECO:0000259" key="10">
    <source>
        <dbReference type="Pfam" id="PF07885"/>
    </source>
</evidence>
<dbReference type="eggNOG" id="KOG1418">
    <property type="taxonomic scope" value="Eukaryota"/>
</dbReference>
<evidence type="ECO:0000256" key="7">
    <source>
        <dbReference type="ARBA" id="ARBA00023303"/>
    </source>
</evidence>
<keyword evidence="7" id="KW-0407">Ion channel</keyword>
<sequence>MRSRKCVISVIKKMSSLECSMDTLDEKLVKALDECYHMAVEHNTHVNHVLYENSKEEVESVGEESEEEIAEWSFMDSLLFAFTVITTIGYGNVAPRTFGGRLFVIGYGLIGIPFTLLAIADLGKFISEMMVVAKTFCKKTWNLECYCPGPIHIGGSEYLVTLNIHEYYPLGEELMRSEVEKGAFGMPTSTMMACALTTCLEDGELIFSVITDAVKFSVIDGPPGSNCSSSGRLANSKGLCYLGSDQKKFVRKGVVQQVGDAINHAFFGLG</sequence>
<dbReference type="Proteomes" id="UP000008281">
    <property type="component" value="Unassembled WGS sequence"/>
</dbReference>
<evidence type="ECO:0000256" key="5">
    <source>
        <dbReference type="ARBA" id="ARBA00023065"/>
    </source>
</evidence>
<keyword evidence="6 9" id="KW-0472">Membrane</keyword>
<keyword evidence="3 9" id="KW-0812">Transmembrane</keyword>
<evidence type="ECO:0000256" key="1">
    <source>
        <dbReference type="ARBA" id="ARBA00004141"/>
    </source>
</evidence>
<dbReference type="AlphaFoldDB" id="E3NRN9"/>
<feature type="transmembrane region" description="Helical" evidence="9">
    <location>
        <begin position="102"/>
        <end position="120"/>
    </location>
</feature>
<evidence type="ECO:0000313" key="12">
    <source>
        <dbReference type="Proteomes" id="UP000008281"/>
    </source>
</evidence>
<protein>
    <recommendedName>
        <fullName evidence="10">Potassium channel domain-containing protein</fullName>
    </recommendedName>
</protein>
<evidence type="ECO:0000256" key="4">
    <source>
        <dbReference type="ARBA" id="ARBA00022989"/>
    </source>
</evidence>
<reference evidence="11" key="1">
    <citation type="submission" date="2007-07" db="EMBL/GenBank/DDBJ databases">
        <title>PCAP assembly of the Caenorhabditis remanei genome.</title>
        <authorList>
            <consortium name="The Caenorhabditis remanei Sequencing Consortium"/>
            <person name="Wilson R.K."/>
        </authorList>
    </citation>
    <scope>NUCLEOTIDE SEQUENCE [LARGE SCALE GENOMIC DNA]</scope>
    <source>
        <strain evidence="11">PB4641</strain>
    </source>
</reference>
<accession>E3NRN9</accession>
<evidence type="ECO:0000256" key="2">
    <source>
        <dbReference type="ARBA" id="ARBA00022448"/>
    </source>
</evidence>
<dbReference type="PANTHER" id="PTHR11003:SF317">
    <property type="entry name" value="POTASSIUM CHANNEL DOMAIN-CONTAINING PROTEIN"/>
    <property type="match status" value="1"/>
</dbReference>
<dbReference type="InterPro" id="IPR013099">
    <property type="entry name" value="K_chnl_dom"/>
</dbReference>